<accession>A0A2W4QV18</accession>
<evidence type="ECO:0000313" key="1">
    <source>
        <dbReference type="EMBL" id="PZN75885.1"/>
    </source>
</evidence>
<proteinExistence type="predicted"/>
<gene>
    <name evidence="1" type="ORF">DM484_17730</name>
</gene>
<evidence type="ECO:0000313" key="2">
    <source>
        <dbReference type="Proteomes" id="UP000249396"/>
    </source>
</evidence>
<dbReference type="Proteomes" id="UP000249396">
    <property type="component" value="Unassembled WGS sequence"/>
</dbReference>
<dbReference type="EMBL" id="QJPH01000372">
    <property type="protein sequence ID" value="PZN75885.1"/>
    <property type="molecule type" value="Genomic_DNA"/>
</dbReference>
<sequence>MHRDTNLPALPALTADLLRDNGLLVDNLSADLWKQVGMDALLKRAGFGKRSGTPVSRLAFSLVLWVWLKAGSIALFARESLHVFCDAE</sequence>
<protein>
    <submittedName>
        <fullName evidence="1">Uncharacterized protein</fullName>
    </submittedName>
</protein>
<reference evidence="1 2" key="1">
    <citation type="journal article" date="2018" name="Aquat. Microb. Ecol.">
        <title>Gammaproteobacterial methanotrophs dominate.</title>
        <authorList>
            <person name="Rissanen A.J."/>
            <person name="Saarenheimo J."/>
            <person name="Tiirola M."/>
            <person name="Peura S."/>
            <person name="Aalto S.L."/>
            <person name="Karvinen A."/>
            <person name="Nykanen H."/>
        </authorList>
    </citation>
    <scope>NUCLEOTIDE SEQUENCE [LARGE SCALE GENOMIC DNA]</scope>
    <source>
        <strain evidence="1">AMbin10</strain>
    </source>
</reference>
<organism evidence="1 2">
    <name type="scientific">Candidatus Methylumidiphilus alinenensis</name>
    <dbReference type="NCBI Taxonomy" id="2202197"/>
    <lineage>
        <taxon>Bacteria</taxon>
        <taxon>Pseudomonadati</taxon>
        <taxon>Pseudomonadota</taxon>
        <taxon>Gammaproteobacteria</taxon>
        <taxon>Methylococcales</taxon>
        <taxon>Candidatus Methylumidiphilus</taxon>
    </lineage>
</organism>
<comment type="caution">
    <text evidence="1">The sequence shown here is derived from an EMBL/GenBank/DDBJ whole genome shotgun (WGS) entry which is preliminary data.</text>
</comment>
<name>A0A2W4QV18_9GAMM</name>
<dbReference type="AlphaFoldDB" id="A0A2W4QV18"/>